<organism evidence="1 2">
    <name type="scientific">Trichoderma longibrachiatum ATCC 18648</name>
    <dbReference type="NCBI Taxonomy" id="983965"/>
    <lineage>
        <taxon>Eukaryota</taxon>
        <taxon>Fungi</taxon>
        <taxon>Dikarya</taxon>
        <taxon>Ascomycota</taxon>
        <taxon>Pezizomycotina</taxon>
        <taxon>Sordariomycetes</taxon>
        <taxon>Hypocreomycetidae</taxon>
        <taxon>Hypocreales</taxon>
        <taxon>Hypocreaceae</taxon>
        <taxon>Trichoderma</taxon>
    </lineage>
</organism>
<dbReference type="EMBL" id="KZ679129">
    <property type="protein sequence ID" value="PTB78643.1"/>
    <property type="molecule type" value="Genomic_DNA"/>
</dbReference>
<accession>A0A2T4CAQ8</accession>
<evidence type="ECO:0000313" key="1">
    <source>
        <dbReference type="EMBL" id="PTB78643.1"/>
    </source>
</evidence>
<protein>
    <submittedName>
        <fullName evidence="1">Uncharacterized protein</fullName>
    </submittedName>
</protein>
<name>A0A2T4CAQ8_TRILO</name>
<gene>
    <name evidence="1" type="ORF">M440DRAFT_1198361</name>
</gene>
<evidence type="ECO:0000313" key="2">
    <source>
        <dbReference type="Proteomes" id="UP000240760"/>
    </source>
</evidence>
<keyword evidence="2" id="KW-1185">Reference proteome</keyword>
<dbReference type="AlphaFoldDB" id="A0A2T4CAQ8"/>
<proteinExistence type="predicted"/>
<dbReference type="Proteomes" id="UP000240760">
    <property type="component" value="Unassembled WGS sequence"/>
</dbReference>
<reference evidence="1 2" key="1">
    <citation type="submission" date="2016-07" db="EMBL/GenBank/DDBJ databases">
        <title>Multiple horizontal gene transfer events from other fungi enriched the ability of initially mycotrophic Trichoderma (Ascomycota) to feed on dead plant biomass.</title>
        <authorList>
            <consortium name="DOE Joint Genome Institute"/>
            <person name="Aerts A."/>
            <person name="Atanasova L."/>
            <person name="Chenthamara K."/>
            <person name="Zhang J."/>
            <person name="Grujic M."/>
            <person name="Henrissat B."/>
            <person name="Kuo A."/>
            <person name="Salamov A."/>
            <person name="Lipzen A."/>
            <person name="Labutti K."/>
            <person name="Barry K."/>
            <person name="Miao Y."/>
            <person name="Rahimi M.J."/>
            <person name="Shen Q."/>
            <person name="Grigoriev I.V."/>
            <person name="Kubicek C.P."/>
            <person name="Druzhinina I.S."/>
        </authorList>
    </citation>
    <scope>NUCLEOTIDE SEQUENCE [LARGE SCALE GENOMIC DNA]</scope>
    <source>
        <strain evidence="1 2">ATCC 18648</strain>
    </source>
</reference>
<sequence>MHMQSACETVRSRRHGSGRLMGSSAAFRLSAAGQHLIAQPSRQEEDESRRDALWVPRISVALVHTRGLHGPALSSVKSFPSTRLAALHEALRAAACARWQRATLSRRSLKPAKGKMQNQLQLRYRLAPCSDPPRMLVTAHGPRGIILLFYSRGGFGHSSAGFCICKTRSSIDSCFSTCAYRRCLRACMPRVILALAEERASHCSEALLCRSASAGQIGSGST</sequence>